<name>A0ABM0XGF6_CAMSA</name>
<dbReference type="SUPFAM" id="SSF81383">
    <property type="entry name" value="F-box domain"/>
    <property type="match status" value="1"/>
</dbReference>
<organism evidence="2 3">
    <name type="scientific">Camelina sativa</name>
    <name type="common">False flax</name>
    <name type="synonym">Myagrum sativum</name>
    <dbReference type="NCBI Taxonomy" id="90675"/>
    <lineage>
        <taxon>Eukaryota</taxon>
        <taxon>Viridiplantae</taxon>
        <taxon>Streptophyta</taxon>
        <taxon>Embryophyta</taxon>
        <taxon>Tracheophyta</taxon>
        <taxon>Spermatophyta</taxon>
        <taxon>Magnoliopsida</taxon>
        <taxon>eudicotyledons</taxon>
        <taxon>Gunneridae</taxon>
        <taxon>Pentapetalae</taxon>
        <taxon>rosids</taxon>
        <taxon>malvids</taxon>
        <taxon>Brassicales</taxon>
        <taxon>Brassicaceae</taxon>
        <taxon>Camelineae</taxon>
        <taxon>Camelina</taxon>
    </lineage>
</organism>
<dbReference type="InterPro" id="IPR032675">
    <property type="entry name" value="LRR_dom_sf"/>
</dbReference>
<evidence type="ECO:0000313" key="2">
    <source>
        <dbReference type="Proteomes" id="UP000694864"/>
    </source>
</evidence>
<dbReference type="Gene3D" id="3.80.10.10">
    <property type="entry name" value="Ribonuclease Inhibitor"/>
    <property type="match status" value="1"/>
</dbReference>
<dbReference type="Proteomes" id="UP000694864">
    <property type="component" value="Chromosome 19"/>
</dbReference>
<dbReference type="CDD" id="cd22160">
    <property type="entry name" value="F-box_AtFBL13-like"/>
    <property type="match status" value="1"/>
</dbReference>
<dbReference type="PANTHER" id="PTHR31293">
    <property type="entry name" value="RNI-LIKE SUPERFAMILY PROTEIN"/>
    <property type="match status" value="1"/>
</dbReference>
<feature type="domain" description="F-box" evidence="1">
    <location>
        <begin position="1"/>
        <end position="54"/>
    </location>
</feature>
<dbReference type="Gene3D" id="1.20.1280.50">
    <property type="match status" value="1"/>
</dbReference>
<dbReference type="PROSITE" id="PS50181">
    <property type="entry name" value="FBOX"/>
    <property type="match status" value="1"/>
</dbReference>
<sequence>MDLLSSLPEDVRCHILSFLTTKEAALTSLLSKKWRNQFALVPNLDFDDSEFLYLEEGKWDRDDDDDDDDDDILESFMGFVDRVLALQGTSPIRKFSLKCQSGGVSQACVNRWLSQVLQRGVSDIDLTIEFKDDYFPPQEMFVSETLVNLRLKTEFGGIRWWAGAEGTFLPMLKSLEIDSWRFFCDDKIELMLPSFPVLEELRLVGVEWIDSDDTVSCATLNKLLLSATGPKACRKPKSVSFDTPNLLSLAYSDCVAEDYPLVNMKSLLKARIILGVDEDQIERIRAPSNSLSDDDVVLRFGNVVKLIKGIQNVQELHLHSDTLEVLSLCCKSMPVFNNIKTLGIKSDDDRGWQAVPALLRNCPNLEILNFEGLVHHVTDKCGEACDCIYRKEKGRSLKSCPVKVIQIKEFRETMKEMHLIEHFLDNFPCLKEMKICSEEYGPSQLRTDPEVCDLILDMIEEYKDLYSCDVQLYEPCDKCTEP</sequence>
<dbReference type="SUPFAM" id="SSF52047">
    <property type="entry name" value="RNI-like"/>
    <property type="match status" value="1"/>
</dbReference>
<dbReference type="GeneID" id="104763927"/>
<accession>A0ABM0XGF6</accession>
<dbReference type="InterPro" id="IPR053781">
    <property type="entry name" value="F-box_AtFBL13-like"/>
</dbReference>
<reference evidence="2" key="1">
    <citation type="journal article" date="2014" name="Nat. Commun.">
        <title>The emerging biofuel crop Camelina sativa retains a highly undifferentiated hexaploid genome structure.</title>
        <authorList>
            <person name="Kagale S."/>
            <person name="Koh C."/>
            <person name="Nixon J."/>
            <person name="Bollina V."/>
            <person name="Clarke W.E."/>
            <person name="Tuteja R."/>
            <person name="Spillane C."/>
            <person name="Robinson S.J."/>
            <person name="Links M.G."/>
            <person name="Clarke C."/>
            <person name="Higgins E.E."/>
            <person name="Huebert T."/>
            <person name="Sharpe A.G."/>
            <person name="Parkin I.A."/>
        </authorList>
    </citation>
    <scope>NUCLEOTIDE SEQUENCE [LARGE SCALE GENOMIC DNA]</scope>
    <source>
        <strain evidence="2">cv. DH55</strain>
    </source>
</reference>
<dbReference type="InterPro" id="IPR001810">
    <property type="entry name" value="F-box_dom"/>
</dbReference>
<dbReference type="InterPro" id="IPR055294">
    <property type="entry name" value="FBL60-like"/>
</dbReference>
<dbReference type="Pfam" id="PF00646">
    <property type="entry name" value="F-box"/>
    <property type="match status" value="1"/>
</dbReference>
<keyword evidence="2" id="KW-1185">Reference proteome</keyword>
<gene>
    <name evidence="3" type="primary">LOC104763927</name>
</gene>
<evidence type="ECO:0000313" key="3">
    <source>
        <dbReference type="RefSeq" id="XP_010485636.1"/>
    </source>
</evidence>
<reference evidence="3" key="2">
    <citation type="submission" date="2025-08" db="UniProtKB">
        <authorList>
            <consortium name="RefSeq"/>
        </authorList>
    </citation>
    <scope>IDENTIFICATION</scope>
    <source>
        <tissue evidence="3">Leaf</tissue>
    </source>
</reference>
<dbReference type="InterPro" id="IPR036047">
    <property type="entry name" value="F-box-like_dom_sf"/>
</dbReference>
<proteinExistence type="predicted"/>
<dbReference type="SMART" id="SM00579">
    <property type="entry name" value="FBD"/>
    <property type="match status" value="1"/>
</dbReference>
<dbReference type="InterPro" id="IPR006566">
    <property type="entry name" value="FBD"/>
</dbReference>
<evidence type="ECO:0000259" key="1">
    <source>
        <dbReference type="PROSITE" id="PS50181"/>
    </source>
</evidence>
<dbReference type="RefSeq" id="XP_010485636.1">
    <property type="nucleotide sequence ID" value="XM_010487334.2"/>
</dbReference>
<dbReference type="PANTHER" id="PTHR31293:SF24">
    <property type="entry name" value="BNAANNG15180D PROTEIN"/>
    <property type="match status" value="1"/>
</dbReference>
<protein>
    <submittedName>
        <fullName evidence="3">F-box/LRR-repeat protein At3g03030-like</fullName>
    </submittedName>
</protein>